<dbReference type="RefSeq" id="WP_158917124.1">
    <property type="nucleotide sequence ID" value="NZ_CP047020.1"/>
</dbReference>
<feature type="compositionally biased region" description="Low complexity" evidence="1">
    <location>
        <begin position="117"/>
        <end position="167"/>
    </location>
</feature>
<evidence type="ECO:0000313" key="4">
    <source>
        <dbReference type="Proteomes" id="UP000436138"/>
    </source>
</evidence>
<feature type="domain" description="Transposase IS4-like" evidence="2">
    <location>
        <begin position="43"/>
        <end position="140"/>
    </location>
</feature>
<proteinExistence type="predicted"/>
<dbReference type="GO" id="GO:0004803">
    <property type="term" value="F:transposase activity"/>
    <property type="evidence" value="ECO:0007669"/>
    <property type="project" value="InterPro"/>
</dbReference>
<name>A0A6I6N247_9ACTN</name>
<dbReference type="GO" id="GO:0003677">
    <property type="term" value="F:DNA binding"/>
    <property type="evidence" value="ECO:0007669"/>
    <property type="project" value="InterPro"/>
</dbReference>
<dbReference type="KEGG" id="sbro:GQF42_02155"/>
<evidence type="ECO:0000256" key="1">
    <source>
        <dbReference type="SAM" id="MobiDB-lite"/>
    </source>
</evidence>
<sequence length="185" mass="18896">MGVLPGSTCWRRLRDWQEAGVWQALHELLLAELRAAGLLDFSRAAVDGSHVRAMTGGQRTGPSPVDRGMTGSKHHVITDAHGIPLAATLTGANRHDVTQLLPLVHAAPRSKASAGVPAAAPRRCTPTAATTTTSTDAGYSTWASARSSPAAEPSTAPAWASTAGSSKPPSPSCTTSAVCAPAGCL</sequence>
<dbReference type="Pfam" id="PF01609">
    <property type="entry name" value="DDE_Tnp_1"/>
    <property type="match status" value="1"/>
</dbReference>
<dbReference type="InterPro" id="IPR002559">
    <property type="entry name" value="Transposase_11"/>
</dbReference>
<organism evidence="3 4">
    <name type="scientific">Streptomyces broussonetiae</name>
    <dbReference type="NCBI Taxonomy" id="2686304"/>
    <lineage>
        <taxon>Bacteria</taxon>
        <taxon>Bacillati</taxon>
        <taxon>Actinomycetota</taxon>
        <taxon>Actinomycetes</taxon>
        <taxon>Kitasatosporales</taxon>
        <taxon>Streptomycetaceae</taxon>
        <taxon>Streptomyces</taxon>
    </lineage>
</organism>
<evidence type="ECO:0000259" key="2">
    <source>
        <dbReference type="Pfam" id="PF01609"/>
    </source>
</evidence>
<dbReference type="EMBL" id="CP047020">
    <property type="protein sequence ID" value="QHA02276.1"/>
    <property type="molecule type" value="Genomic_DNA"/>
</dbReference>
<keyword evidence="4" id="KW-1185">Reference proteome</keyword>
<dbReference type="PANTHER" id="PTHR30007:SF1">
    <property type="entry name" value="BLR1914 PROTEIN"/>
    <property type="match status" value="1"/>
</dbReference>
<dbReference type="PANTHER" id="PTHR30007">
    <property type="entry name" value="PHP DOMAIN PROTEIN"/>
    <property type="match status" value="1"/>
</dbReference>
<protein>
    <submittedName>
        <fullName evidence="3">Transposase</fullName>
    </submittedName>
</protein>
<evidence type="ECO:0000313" key="3">
    <source>
        <dbReference type="EMBL" id="QHA02276.1"/>
    </source>
</evidence>
<reference evidence="3 4" key="1">
    <citation type="submission" date="2019-12" db="EMBL/GenBank/DDBJ databases">
        <title>Streptomyces sp. strain T44 isolated from rhizosphere soil of Broussonetia papyrifera.</title>
        <authorList>
            <person name="Mo P."/>
        </authorList>
    </citation>
    <scope>NUCLEOTIDE SEQUENCE [LARGE SCALE GENOMIC DNA]</scope>
    <source>
        <strain evidence="3 4">T44</strain>
    </source>
</reference>
<dbReference type="Proteomes" id="UP000436138">
    <property type="component" value="Chromosome"/>
</dbReference>
<gene>
    <name evidence="3" type="ORF">GQF42_02155</name>
</gene>
<dbReference type="GO" id="GO:0006313">
    <property type="term" value="P:DNA transposition"/>
    <property type="evidence" value="ECO:0007669"/>
    <property type="project" value="InterPro"/>
</dbReference>
<feature type="region of interest" description="Disordered" evidence="1">
    <location>
        <begin position="112"/>
        <end position="175"/>
    </location>
</feature>
<dbReference type="AlphaFoldDB" id="A0A6I6N247"/>
<accession>A0A6I6N247</accession>